<reference evidence="3 4" key="1">
    <citation type="submission" date="2019-12" db="EMBL/GenBank/DDBJ databases">
        <title>Nocardia sp. nov. ET3-3 isolated from soil.</title>
        <authorList>
            <person name="Kanchanasin P."/>
            <person name="Tanasupawat S."/>
            <person name="Yuki M."/>
            <person name="Kudo T."/>
        </authorList>
    </citation>
    <scope>NUCLEOTIDE SEQUENCE [LARGE SCALE GENOMIC DNA]</scope>
    <source>
        <strain evidence="3 4">ET3-3</strain>
    </source>
</reference>
<sequence length="142" mass="16134">MRERMTIGELSRRTGVTVKALREYTDLGLIYSLGRSPGGYRLYDTGALLCVRFISEMRAMGLTIAEIHELAATFDEPGTDTAVESHLERLLVRSRARLRARIAAARQILDRIDDFEYDLRRRASTDPPHWMARPQNTGSDLP</sequence>
<keyword evidence="1" id="KW-0238">DNA-binding</keyword>
<evidence type="ECO:0000256" key="1">
    <source>
        <dbReference type="ARBA" id="ARBA00023125"/>
    </source>
</evidence>
<evidence type="ECO:0000313" key="3">
    <source>
        <dbReference type="EMBL" id="MVU81355.1"/>
    </source>
</evidence>
<dbReference type="AlphaFoldDB" id="A0A7K1V405"/>
<dbReference type="PANTHER" id="PTHR30204">
    <property type="entry name" value="REDOX-CYCLING DRUG-SENSING TRANSCRIPTIONAL ACTIVATOR SOXR"/>
    <property type="match status" value="1"/>
</dbReference>
<dbReference type="Gene3D" id="1.10.1660.10">
    <property type="match status" value="1"/>
</dbReference>
<evidence type="ECO:0000259" key="2">
    <source>
        <dbReference type="PROSITE" id="PS50937"/>
    </source>
</evidence>
<evidence type="ECO:0000313" key="4">
    <source>
        <dbReference type="Proteomes" id="UP000466794"/>
    </source>
</evidence>
<dbReference type="GO" id="GO:0003677">
    <property type="term" value="F:DNA binding"/>
    <property type="evidence" value="ECO:0007669"/>
    <property type="project" value="UniProtKB-KW"/>
</dbReference>
<keyword evidence="4" id="KW-1185">Reference proteome</keyword>
<dbReference type="PRINTS" id="PR00040">
    <property type="entry name" value="HTHMERR"/>
</dbReference>
<dbReference type="SMART" id="SM00422">
    <property type="entry name" value="HTH_MERR"/>
    <property type="match status" value="1"/>
</dbReference>
<dbReference type="SUPFAM" id="SSF46955">
    <property type="entry name" value="Putative DNA-binding domain"/>
    <property type="match status" value="1"/>
</dbReference>
<dbReference type="InterPro" id="IPR009061">
    <property type="entry name" value="DNA-bd_dom_put_sf"/>
</dbReference>
<dbReference type="InterPro" id="IPR047057">
    <property type="entry name" value="MerR_fam"/>
</dbReference>
<comment type="caution">
    <text evidence="3">The sequence shown here is derived from an EMBL/GenBank/DDBJ whole genome shotgun (WGS) entry which is preliminary data.</text>
</comment>
<dbReference type="InterPro" id="IPR000551">
    <property type="entry name" value="MerR-type_HTH_dom"/>
</dbReference>
<protein>
    <submittedName>
        <fullName evidence="3">MerR family transcriptional regulator</fullName>
    </submittedName>
</protein>
<dbReference type="PROSITE" id="PS50937">
    <property type="entry name" value="HTH_MERR_2"/>
    <property type="match status" value="1"/>
</dbReference>
<feature type="domain" description="HTH merR-type" evidence="2">
    <location>
        <begin position="4"/>
        <end position="73"/>
    </location>
</feature>
<gene>
    <name evidence="3" type="ORF">GPX89_29445</name>
</gene>
<dbReference type="Proteomes" id="UP000466794">
    <property type="component" value="Unassembled WGS sequence"/>
</dbReference>
<accession>A0A7K1V405</accession>
<dbReference type="EMBL" id="WRPP01000006">
    <property type="protein sequence ID" value="MVU81355.1"/>
    <property type="molecule type" value="Genomic_DNA"/>
</dbReference>
<name>A0A7K1V405_9NOCA</name>
<dbReference type="RefSeq" id="WP_157390948.1">
    <property type="nucleotide sequence ID" value="NZ_WRPP01000006.1"/>
</dbReference>
<dbReference type="PANTHER" id="PTHR30204:SF97">
    <property type="entry name" value="MERR FAMILY REGULATORY PROTEIN"/>
    <property type="match status" value="1"/>
</dbReference>
<organism evidence="3 4">
    <name type="scientific">Nocardia terrae</name>
    <dbReference type="NCBI Taxonomy" id="2675851"/>
    <lineage>
        <taxon>Bacteria</taxon>
        <taxon>Bacillati</taxon>
        <taxon>Actinomycetota</taxon>
        <taxon>Actinomycetes</taxon>
        <taxon>Mycobacteriales</taxon>
        <taxon>Nocardiaceae</taxon>
        <taxon>Nocardia</taxon>
    </lineage>
</organism>
<proteinExistence type="predicted"/>
<dbReference type="GO" id="GO:0003700">
    <property type="term" value="F:DNA-binding transcription factor activity"/>
    <property type="evidence" value="ECO:0007669"/>
    <property type="project" value="InterPro"/>
</dbReference>
<dbReference type="Pfam" id="PF13411">
    <property type="entry name" value="MerR_1"/>
    <property type="match status" value="1"/>
</dbReference>